<protein>
    <submittedName>
        <fullName evidence="9">Acyl-CoA dehydrogenase</fullName>
    </submittedName>
</protein>
<dbReference type="InterPro" id="IPR013786">
    <property type="entry name" value="AcylCoA_DH/ox_N"/>
</dbReference>
<dbReference type="InterPro" id="IPR046373">
    <property type="entry name" value="Acyl-CoA_Oxase/DH_mid-dom_sf"/>
</dbReference>
<accession>A0A6L6PX06</accession>
<dbReference type="InterPro" id="IPR009075">
    <property type="entry name" value="AcylCo_DH/oxidase_C"/>
</dbReference>
<dbReference type="SUPFAM" id="SSF56645">
    <property type="entry name" value="Acyl-CoA dehydrogenase NM domain-like"/>
    <property type="match status" value="1"/>
</dbReference>
<dbReference type="InterPro" id="IPR009100">
    <property type="entry name" value="AcylCoA_DH/oxidase_NM_dom_sf"/>
</dbReference>
<dbReference type="FunFam" id="2.40.110.10:FF:000002">
    <property type="entry name" value="Acyl-CoA dehydrogenase fadE12"/>
    <property type="match status" value="1"/>
</dbReference>
<evidence type="ECO:0000313" key="10">
    <source>
        <dbReference type="Proteomes" id="UP000484015"/>
    </source>
</evidence>
<dbReference type="EMBL" id="WNLA01000002">
    <property type="protein sequence ID" value="MTW01671.1"/>
    <property type="molecule type" value="Genomic_DNA"/>
</dbReference>
<comment type="cofactor">
    <cofactor evidence="1">
        <name>FAD</name>
        <dbReference type="ChEBI" id="CHEBI:57692"/>
    </cofactor>
</comment>
<evidence type="ECO:0000259" key="8">
    <source>
        <dbReference type="Pfam" id="PF02771"/>
    </source>
</evidence>
<evidence type="ECO:0000256" key="3">
    <source>
        <dbReference type="ARBA" id="ARBA00022630"/>
    </source>
</evidence>
<dbReference type="PROSITE" id="PS00072">
    <property type="entry name" value="ACYL_COA_DH_1"/>
    <property type="match status" value="1"/>
</dbReference>
<comment type="caution">
    <text evidence="9">The sequence shown here is derived from an EMBL/GenBank/DDBJ whole genome shotgun (WGS) entry which is preliminary data.</text>
</comment>
<feature type="domain" description="Acyl-CoA oxidase/dehydrogenase middle" evidence="7">
    <location>
        <begin position="122"/>
        <end position="215"/>
    </location>
</feature>
<dbReference type="GO" id="GO:0050660">
    <property type="term" value="F:flavin adenine dinucleotide binding"/>
    <property type="evidence" value="ECO:0007669"/>
    <property type="project" value="InterPro"/>
</dbReference>
<dbReference type="Gene3D" id="1.20.140.10">
    <property type="entry name" value="Butyryl-CoA Dehydrogenase, subunit A, domain 3"/>
    <property type="match status" value="1"/>
</dbReference>
<gene>
    <name evidence="9" type="ORF">GM668_06165</name>
</gene>
<dbReference type="PROSITE" id="PS00073">
    <property type="entry name" value="ACYL_COA_DH_2"/>
    <property type="match status" value="1"/>
</dbReference>
<dbReference type="InterPro" id="IPR006089">
    <property type="entry name" value="Acyl-CoA_DH_CS"/>
</dbReference>
<feature type="domain" description="Acyl-CoA dehydrogenase/oxidase C-terminal" evidence="6">
    <location>
        <begin position="227"/>
        <end position="377"/>
    </location>
</feature>
<evidence type="ECO:0000256" key="2">
    <source>
        <dbReference type="ARBA" id="ARBA00009347"/>
    </source>
</evidence>
<evidence type="ECO:0000259" key="7">
    <source>
        <dbReference type="Pfam" id="PF02770"/>
    </source>
</evidence>
<dbReference type="Pfam" id="PF02770">
    <property type="entry name" value="Acyl-CoA_dh_M"/>
    <property type="match status" value="1"/>
</dbReference>
<keyword evidence="10" id="KW-1185">Reference proteome</keyword>
<dbReference type="InterPro" id="IPR037069">
    <property type="entry name" value="AcylCoA_DH/ox_N_sf"/>
</dbReference>
<keyword evidence="3" id="KW-0285">Flavoprotein</keyword>
<comment type="similarity">
    <text evidence="2">Belongs to the acyl-CoA dehydrogenase family.</text>
</comment>
<dbReference type="InterPro" id="IPR036250">
    <property type="entry name" value="AcylCo_DH-like_C"/>
</dbReference>
<evidence type="ECO:0000256" key="5">
    <source>
        <dbReference type="ARBA" id="ARBA00023002"/>
    </source>
</evidence>
<dbReference type="AlphaFoldDB" id="A0A6L6PX06"/>
<evidence type="ECO:0000256" key="4">
    <source>
        <dbReference type="ARBA" id="ARBA00022827"/>
    </source>
</evidence>
<dbReference type="InterPro" id="IPR052547">
    <property type="entry name" value="Mito_Isobutyryl-CoADH"/>
</dbReference>
<dbReference type="PANTHER" id="PTHR43831:SF1">
    <property type="entry name" value="ISOBUTYRYL-COA DEHYDROGENASE, MITOCHONDRIAL"/>
    <property type="match status" value="1"/>
</dbReference>
<sequence>MDFELSEVQGAFQQSARDFAAGEMAPHAARWDADCEFPLETIRKAGELGFCGMYTPHEMGGLGLSRLDAALVFEELAAACPSTTAYITIHNMVSWMVATWAGDEVREQWAPLLASGEKLGSYCLTEPGAGSDAGALAMRAVLKDGYYQLDGNKAFISGAGSTDLLVVMARTGDAGPKGISAFAVPADTPGISYGRKEVKMGWNSQPTRVVSFDGVRIPANHLLGSEGEGFRIAMRGLDGGRINIATCSVGAAQAALNAARTYMTERRQFGNRLSAFQHLQFELADMQTELVAARQMVRLAASKLDAKAPNASVYCAMAKRLATDIGFKVCNQALQIHGGNGYIREYPLERYLRDVRVHQILEGTNEIMRVIVARHLLEQPGTEELR</sequence>
<dbReference type="PANTHER" id="PTHR43831">
    <property type="entry name" value="ISOBUTYRYL-COA DEHYDROGENASE"/>
    <property type="match status" value="1"/>
</dbReference>
<dbReference type="Proteomes" id="UP000484015">
    <property type="component" value="Unassembled WGS sequence"/>
</dbReference>
<evidence type="ECO:0000259" key="6">
    <source>
        <dbReference type="Pfam" id="PF00441"/>
    </source>
</evidence>
<dbReference type="Pfam" id="PF00441">
    <property type="entry name" value="Acyl-CoA_dh_1"/>
    <property type="match status" value="1"/>
</dbReference>
<feature type="domain" description="Acyl-CoA dehydrogenase/oxidase N-terminal" evidence="8">
    <location>
        <begin position="7"/>
        <end position="117"/>
    </location>
</feature>
<dbReference type="PIRSF" id="PIRSF016578">
    <property type="entry name" value="HsaA"/>
    <property type="match status" value="1"/>
</dbReference>
<evidence type="ECO:0000256" key="1">
    <source>
        <dbReference type="ARBA" id="ARBA00001974"/>
    </source>
</evidence>
<dbReference type="SUPFAM" id="SSF47203">
    <property type="entry name" value="Acyl-CoA dehydrogenase C-terminal domain-like"/>
    <property type="match status" value="1"/>
</dbReference>
<proteinExistence type="inferred from homology"/>
<dbReference type="InterPro" id="IPR006091">
    <property type="entry name" value="Acyl-CoA_Oxase/DH_mid-dom"/>
</dbReference>
<keyword evidence="4" id="KW-0274">FAD</keyword>
<organism evidence="9 10">
    <name type="scientific">Pseudoduganella ginsengisoli</name>
    <dbReference type="NCBI Taxonomy" id="1462440"/>
    <lineage>
        <taxon>Bacteria</taxon>
        <taxon>Pseudomonadati</taxon>
        <taxon>Pseudomonadota</taxon>
        <taxon>Betaproteobacteria</taxon>
        <taxon>Burkholderiales</taxon>
        <taxon>Oxalobacteraceae</taxon>
        <taxon>Telluria group</taxon>
        <taxon>Pseudoduganella</taxon>
    </lineage>
</organism>
<keyword evidence="5" id="KW-0560">Oxidoreductase</keyword>
<name>A0A6L6PX06_9BURK</name>
<evidence type="ECO:0000313" key="9">
    <source>
        <dbReference type="EMBL" id="MTW01671.1"/>
    </source>
</evidence>
<dbReference type="GO" id="GO:0003995">
    <property type="term" value="F:acyl-CoA dehydrogenase activity"/>
    <property type="evidence" value="ECO:0007669"/>
    <property type="project" value="InterPro"/>
</dbReference>
<reference evidence="9 10" key="1">
    <citation type="submission" date="2019-11" db="EMBL/GenBank/DDBJ databases">
        <title>Type strains purchased from KCTC, JCM and DSMZ.</title>
        <authorList>
            <person name="Lu H."/>
        </authorList>
    </citation>
    <scope>NUCLEOTIDE SEQUENCE [LARGE SCALE GENOMIC DNA]</scope>
    <source>
        <strain evidence="9 10">KCTC 42409</strain>
    </source>
</reference>
<dbReference type="OrthoDB" id="9770681at2"/>
<dbReference type="FunFam" id="1.20.140.10:FF:000001">
    <property type="entry name" value="Acyl-CoA dehydrogenase"/>
    <property type="match status" value="1"/>
</dbReference>
<dbReference type="Gene3D" id="1.10.540.10">
    <property type="entry name" value="Acyl-CoA dehydrogenase/oxidase, N-terminal domain"/>
    <property type="match status" value="1"/>
</dbReference>
<dbReference type="RefSeq" id="WP_155438051.1">
    <property type="nucleotide sequence ID" value="NZ_WNLA01000002.1"/>
</dbReference>
<dbReference type="Pfam" id="PF02771">
    <property type="entry name" value="Acyl-CoA_dh_N"/>
    <property type="match status" value="1"/>
</dbReference>
<dbReference type="Gene3D" id="2.40.110.10">
    <property type="entry name" value="Butyryl-CoA Dehydrogenase, subunit A, domain 2"/>
    <property type="match status" value="1"/>
</dbReference>